<feature type="compositionally biased region" description="Basic and acidic residues" evidence="1">
    <location>
        <begin position="61"/>
        <end position="71"/>
    </location>
</feature>
<evidence type="ECO:0000256" key="1">
    <source>
        <dbReference type="SAM" id="MobiDB-lite"/>
    </source>
</evidence>
<keyword evidence="3" id="KW-1185">Reference proteome</keyword>
<gene>
    <name evidence="2" type="ORF">O181_061702</name>
</gene>
<dbReference type="EMBL" id="AVOT02029228">
    <property type="protein sequence ID" value="MBW0521987.1"/>
    <property type="molecule type" value="Genomic_DNA"/>
</dbReference>
<dbReference type="AlphaFoldDB" id="A0A9Q3EQY7"/>
<comment type="caution">
    <text evidence="2">The sequence shown here is derived from an EMBL/GenBank/DDBJ whole genome shotgun (WGS) entry which is preliminary data.</text>
</comment>
<dbReference type="Proteomes" id="UP000765509">
    <property type="component" value="Unassembled WGS sequence"/>
</dbReference>
<organism evidence="2 3">
    <name type="scientific">Austropuccinia psidii MF-1</name>
    <dbReference type="NCBI Taxonomy" id="1389203"/>
    <lineage>
        <taxon>Eukaryota</taxon>
        <taxon>Fungi</taxon>
        <taxon>Dikarya</taxon>
        <taxon>Basidiomycota</taxon>
        <taxon>Pucciniomycotina</taxon>
        <taxon>Pucciniomycetes</taxon>
        <taxon>Pucciniales</taxon>
        <taxon>Sphaerophragmiaceae</taxon>
        <taxon>Austropuccinia</taxon>
    </lineage>
</organism>
<feature type="compositionally biased region" description="Polar residues" evidence="1">
    <location>
        <begin position="75"/>
        <end position="88"/>
    </location>
</feature>
<feature type="compositionally biased region" description="Acidic residues" evidence="1">
    <location>
        <begin position="15"/>
        <end position="29"/>
    </location>
</feature>
<reference evidence="2" key="1">
    <citation type="submission" date="2021-03" db="EMBL/GenBank/DDBJ databases">
        <title>Draft genome sequence of rust myrtle Austropuccinia psidii MF-1, a brazilian biotype.</title>
        <authorList>
            <person name="Quecine M.C."/>
            <person name="Pachon D.M.R."/>
            <person name="Bonatelli M.L."/>
            <person name="Correr F.H."/>
            <person name="Franceschini L.M."/>
            <person name="Leite T.F."/>
            <person name="Margarido G.R.A."/>
            <person name="Almeida C.A."/>
            <person name="Ferrarezi J.A."/>
            <person name="Labate C.A."/>
        </authorList>
    </citation>
    <scope>NUCLEOTIDE SEQUENCE</scope>
    <source>
        <strain evidence="2">MF-1</strain>
    </source>
</reference>
<evidence type="ECO:0000313" key="3">
    <source>
        <dbReference type="Proteomes" id="UP000765509"/>
    </source>
</evidence>
<evidence type="ECO:0000313" key="2">
    <source>
        <dbReference type="EMBL" id="MBW0521987.1"/>
    </source>
</evidence>
<proteinExistence type="predicted"/>
<accession>A0A9Q3EQY7</accession>
<name>A0A9Q3EQY7_9BASI</name>
<feature type="region of interest" description="Disordered" evidence="1">
    <location>
        <begin position="1"/>
        <end position="92"/>
    </location>
</feature>
<protein>
    <submittedName>
        <fullName evidence="2">Uncharacterized protein</fullName>
    </submittedName>
</protein>
<sequence length="124" mass="14263">MEQQCSSNLPPLPEDAVEEQYAEESEEKDQTETIQSLMKQITEESPSSSTPGPKATSTSETEQRPQTDQRWEFYSTPTNTSPLQQQIPRQERPVVKIKAKDYNLNLNGEEVEMFMRKVERIAQV</sequence>